<keyword evidence="1" id="KW-0472">Membrane</keyword>
<feature type="transmembrane region" description="Helical" evidence="1">
    <location>
        <begin position="361"/>
        <end position="381"/>
    </location>
</feature>
<evidence type="ECO:0000313" key="3">
    <source>
        <dbReference type="EMBL" id="TLM97001.1"/>
    </source>
</evidence>
<dbReference type="PANTHER" id="PTHR43685">
    <property type="entry name" value="GLYCOSYLTRANSFERASE"/>
    <property type="match status" value="1"/>
</dbReference>
<feature type="transmembrane region" description="Helical" evidence="1">
    <location>
        <begin position="302"/>
        <end position="323"/>
    </location>
</feature>
<dbReference type="Proteomes" id="UP000305517">
    <property type="component" value="Unassembled WGS sequence"/>
</dbReference>
<dbReference type="SUPFAM" id="SSF53448">
    <property type="entry name" value="Nucleotide-diphospho-sugar transferases"/>
    <property type="match status" value="1"/>
</dbReference>
<proteinExistence type="predicted"/>
<keyword evidence="1" id="KW-0812">Transmembrane</keyword>
<sequence>MSGADWLGLLLCLPSALYALIFWQYRRSWLRLGGSDVPGQPGSDADQMLPAGLQASVIIAARNEALALPALLADLSRQTWQGQGGPFFEVIVADDHSSDGTADVVRQAAADSAFPVRLVSLSELPGRPTGKKAAVEAALAVARAPWAICTDADCRVSTGWLRAYAPYFGQEAVQFVSGPVLLTGTGLLADLQGLELAALVGTGAASIARGAPTMCNGANLAYRRAAFAEVGGFRGNDHLPSGDDEFLLHKLAASYPQGIRFVRHPAATVRTAAQSGLGALLQQRVRWASKWRHYQPGGASRGLALLVLGANVSLYLLPLLLLWQPASWPWVVAGWALKLGADVLFLTPVLGFFGRRRWLRLVPLLQLLYPPYALAVGLLGLRGGYSWKGRQII</sequence>
<evidence type="ECO:0000313" key="4">
    <source>
        <dbReference type="Proteomes" id="UP000305517"/>
    </source>
</evidence>
<feature type="transmembrane region" description="Helical" evidence="1">
    <location>
        <begin position="335"/>
        <end position="354"/>
    </location>
</feature>
<evidence type="ECO:0000256" key="1">
    <source>
        <dbReference type="SAM" id="Phobius"/>
    </source>
</evidence>
<reference evidence="3 4" key="1">
    <citation type="submission" date="2019-05" db="EMBL/GenBank/DDBJ databases">
        <title>Hymenobacter edaphi sp. nov., isolated from abandoned arsenic-contaminated farmland soil.</title>
        <authorList>
            <person name="Nie L."/>
        </authorList>
    </citation>
    <scope>NUCLEOTIDE SEQUENCE [LARGE SCALE GENOMIC DNA]</scope>
    <source>
        <strain evidence="3 4">1-3-3-8</strain>
    </source>
</reference>
<name>A0A5R8WWV6_9BACT</name>
<keyword evidence="4" id="KW-1185">Reference proteome</keyword>
<comment type="caution">
    <text evidence="3">The sequence shown here is derived from an EMBL/GenBank/DDBJ whole genome shotgun (WGS) entry which is preliminary data.</text>
</comment>
<dbReference type="InterPro" id="IPR050834">
    <property type="entry name" value="Glycosyltransf_2"/>
</dbReference>
<dbReference type="Gene3D" id="3.90.550.10">
    <property type="entry name" value="Spore Coat Polysaccharide Biosynthesis Protein SpsA, Chain A"/>
    <property type="match status" value="1"/>
</dbReference>
<keyword evidence="1" id="KW-1133">Transmembrane helix</keyword>
<keyword evidence="3" id="KW-0808">Transferase</keyword>
<dbReference type="InterPro" id="IPR029044">
    <property type="entry name" value="Nucleotide-diphossugar_trans"/>
</dbReference>
<dbReference type="OrthoDB" id="9805625at2"/>
<feature type="transmembrane region" description="Helical" evidence="1">
    <location>
        <begin position="6"/>
        <end position="25"/>
    </location>
</feature>
<dbReference type="EMBL" id="VAJM01000001">
    <property type="protein sequence ID" value="TLM97001.1"/>
    <property type="molecule type" value="Genomic_DNA"/>
</dbReference>
<gene>
    <name evidence="3" type="ORF">FDY95_03140</name>
</gene>
<feature type="domain" description="Glycosyltransferase 2-like" evidence="2">
    <location>
        <begin position="56"/>
        <end position="229"/>
    </location>
</feature>
<evidence type="ECO:0000259" key="2">
    <source>
        <dbReference type="Pfam" id="PF00535"/>
    </source>
</evidence>
<dbReference type="InterPro" id="IPR001173">
    <property type="entry name" value="Glyco_trans_2-like"/>
</dbReference>
<protein>
    <submittedName>
        <fullName evidence="3">Glycosyltransferase</fullName>
    </submittedName>
</protein>
<dbReference type="Pfam" id="PF00535">
    <property type="entry name" value="Glycos_transf_2"/>
    <property type="match status" value="1"/>
</dbReference>
<dbReference type="AlphaFoldDB" id="A0A5R8WWV6"/>
<accession>A0A5R8WWV6</accession>
<organism evidence="3 4">
    <name type="scientific">Hymenobacter jeollabukensis</name>
    <dbReference type="NCBI Taxonomy" id="2025313"/>
    <lineage>
        <taxon>Bacteria</taxon>
        <taxon>Pseudomonadati</taxon>
        <taxon>Bacteroidota</taxon>
        <taxon>Cytophagia</taxon>
        <taxon>Cytophagales</taxon>
        <taxon>Hymenobacteraceae</taxon>
        <taxon>Hymenobacter</taxon>
    </lineage>
</organism>
<dbReference type="PANTHER" id="PTHR43685:SF2">
    <property type="entry name" value="GLYCOSYLTRANSFERASE 2-LIKE DOMAIN-CONTAINING PROTEIN"/>
    <property type="match status" value="1"/>
</dbReference>
<dbReference type="GO" id="GO:0016740">
    <property type="term" value="F:transferase activity"/>
    <property type="evidence" value="ECO:0007669"/>
    <property type="project" value="UniProtKB-KW"/>
</dbReference>